<dbReference type="AlphaFoldDB" id="A0A2C9VQM5"/>
<comment type="caution">
    <text evidence="2">The sequence shown here is derived from an EMBL/GenBank/DDBJ whole genome shotgun (WGS) entry which is preliminary data.</text>
</comment>
<reference evidence="3" key="1">
    <citation type="journal article" date="2016" name="Nat. Biotechnol.">
        <title>Sequencing wild and cultivated cassava and related species reveals extensive interspecific hybridization and genetic diversity.</title>
        <authorList>
            <person name="Bredeson J.V."/>
            <person name="Lyons J.B."/>
            <person name="Prochnik S.E."/>
            <person name="Wu G.A."/>
            <person name="Ha C.M."/>
            <person name="Edsinger-Gonzales E."/>
            <person name="Grimwood J."/>
            <person name="Schmutz J."/>
            <person name="Rabbi I.Y."/>
            <person name="Egesi C."/>
            <person name="Nauluvula P."/>
            <person name="Lebot V."/>
            <person name="Ndunguru J."/>
            <person name="Mkamilo G."/>
            <person name="Bart R.S."/>
            <person name="Setter T.L."/>
            <person name="Gleadow R.M."/>
            <person name="Kulakow P."/>
            <person name="Ferguson M.E."/>
            <person name="Rounsley S."/>
            <person name="Rokhsar D.S."/>
        </authorList>
    </citation>
    <scope>NUCLEOTIDE SEQUENCE [LARGE SCALE GENOMIC DNA]</scope>
    <source>
        <strain evidence="3">cv. AM560-2</strain>
    </source>
</reference>
<organism evidence="2 3">
    <name type="scientific">Manihot esculenta</name>
    <name type="common">Cassava</name>
    <name type="synonym">Jatropha manihot</name>
    <dbReference type="NCBI Taxonomy" id="3983"/>
    <lineage>
        <taxon>Eukaryota</taxon>
        <taxon>Viridiplantae</taxon>
        <taxon>Streptophyta</taxon>
        <taxon>Embryophyta</taxon>
        <taxon>Tracheophyta</taxon>
        <taxon>Spermatophyta</taxon>
        <taxon>Magnoliopsida</taxon>
        <taxon>eudicotyledons</taxon>
        <taxon>Gunneridae</taxon>
        <taxon>Pentapetalae</taxon>
        <taxon>rosids</taxon>
        <taxon>fabids</taxon>
        <taxon>Malpighiales</taxon>
        <taxon>Euphorbiaceae</taxon>
        <taxon>Crotonoideae</taxon>
        <taxon>Manihoteae</taxon>
        <taxon>Manihot</taxon>
    </lineage>
</organism>
<protein>
    <submittedName>
        <fullName evidence="2">Uncharacterized protein</fullName>
    </submittedName>
</protein>
<evidence type="ECO:0000256" key="1">
    <source>
        <dbReference type="SAM" id="MobiDB-lite"/>
    </source>
</evidence>
<name>A0A2C9VQM5_MANES</name>
<evidence type="ECO:0000313" key="3">
    <source>
        <dbReference type="Proteomes" id="UP000091857"/>
    </source>
</evidence>
<feature type="region of interest" description="Disordered" evidence="1">
    <location>
        <begin position="88"/>
        <end position="126"/>
    </location>
</feature>
<accession>A0A2C9VQM5</accession>
<sequence length="351" mass="39317">MEIPVINRIGDFEAGITSLQNPSFLSQIFALSGVEKIHLASSFWKWGALVLALLASFSTIINRIKILILRIQNHFLISSQPSLITDEDYDYGSETDTSCSSLSEEDDNDDGEEEEEDEHTSSSSQRWRSIDEDFRVRGSDYYADDQLHNHNLRRRRNSSLEDLFSSWSEFTNGSNVVKLWDNLGLGFGLNLDHESRNCISVYDMNKSLNVFSIFGEKSDIPAVSMSSSSPAVIVSADTNVSGHILRVWDTRVGSRIPEIMAEWRPRLGKFVGISAGGRKKFYVRDDVTGRLKVGDMRKVSSPLINAAEPDVDTWWDADAVIVAEEESVDELRGGDSLFGRGNGETVMKKKM</sequence>
<dbReference type="EMBL" id="CM004392">
    <property type="protein sequence ID" value="OAY47282.1"/>
    <property type="molecule type" value="Genomic_DNA"/>
</dbReference>
<dbReference type="Gramene" id="Manes.06G066900.1.v8.1">
    <property type="protein sequence ID" value="Manes.06G066900.1.v8.1.CDS"/>
    <property type="gene ID" value="Manes.06G066900.v8.1"/>
</dbReference>
<dbReference type="PANTHER" id="PTHR36715:SF1">
    <property type="entry name" value="PROTEIN, PUTATIVE-RELATED"/>
    <property type="match status" value="1"/>
</dbReference>
<dbReference type="PANTHER" id="PTHR36715">
    <property type="entry name" value="BNAANNG41370D PROTEIN"/>
    <property type="match status" value="1"/>
</dbReference>
<keyword evidence="3" id="KW-1185">Reference proteome</keyword>
<dbReference type="Proteomes" id="UP000091857">
    <property type="component" value="Chromosome 6"/>
</dbReference>
<feature type="compositionally biased region" description="Acidic residues" evidence="1">
    <location>
        <begin position="103"/>
        <end position="118"/>
    </location>
</feature>
<evidence type="ECO:0000313" key="2">
    <source>
        <dbReference type="EMBL" id="OAY47282.1"/>
    </source>
</evidence>
<proteinExistence type="predicted"/>
<gene>
    <name evidence="2" type="ORF">MANES_06G066900v8</name>
</gene>